<dbReference type="InterPro" id="IPR021109">
    <property type="entry name" value="Peptidase_aspartic_dom_sf"/>
</dbReference>
<dbReference type="Proteomes" id="UP000628854">
    <property type="component" value="Unassembled WGS sequence"/>
</dbReference>
<dbReference type="InterPro" id="IPR008503">
    <property type="entry name" value="Asp_endopeptidase"/>
</dbReference>
<evidence type="ECO:0000313" key="3">
    <source>
        <dbReference type="EMBL" id="GGB59486.1"/>
    </source>
</evidence>
<accession>A0ABQ1J726</accession>
<dbReference type="SUPFAM" id="SSF50630">
    <property type="entry name" value="Acid proteases"/>
    <property type="match status" value="1"/>
</dbReference>
<sequence>MILKSHVAAILAMCIAASPAIADSDSDDKHVLGWLEHVRIADLDIELDAKLDTGATTSSIHAEIMSKPKRKDFEDETISRDIVFKVINEDGDERIIETKVIRWAAIKTKKAGVIYRPVVDLEFCLGGRLIEDEVTLADRAHFNYETLIGRNMLKKAGIIVDSSEIYTKKARCS</sequence>
<feature type="signal peptide" evidence="1">
    <location>
        <begin position="1"/>
        <end position="22"/>
    </location>
</feature>
<dbReference type="RefSeq" id="WP_084393757.1">
    <property type="nucleotide sequence ID" value="NZ_BMKF01000001.1"/>
</dbReference>
<keyword evidence="4" id="KW-1185">Reference proteome</keyword>
<gene>
    <name evidence="3" type="ORF">GCM10011503_04930</name>
</gene>
<dbReference type="PANTHER" id="PTHR38037">
    <property type="entry name" value="ZN_PROTEASE DOMAIN-CONTAINING PROTEIN"/>
    <property type="match status" value="1"/>
</dbReference>
<protein>
    <recommendedName>
        <fullName evidence="2">Retropepsin-like aspartic endopeptidase domain-containing protein</fullName>
    </recommendedName>
</protein>
<comment type="caution">
    <text evidence="3">The sequence shown here is derived from an EMBL/GenBank/DDBJ whole genome shotgun (WGS) entry which is preliminary data.</text>
</comment>
<dbReference type="EMBL" id="BMKF01000001">
    <property type="protein sequence ID" value="GGB59486.1"/>
    <property type="molecule type" value="Genomic_DNA"/>
</dbReference>
<dbReference type="Pfam" id="PF05618">
    <property type="entry name" value="Zn_protease"/>
    <property type="match status" value="1"/>
</dbReference>
<name>A0ABQ1J726_9PROT</name>
<dbReference type="Gene3D" id="2.40.70.10">
    <property type="entry name" value="Acid Proteases"/>
    <property type="match status" value="1"/>
</dbReference>
<dbReference type="PANTHER" id="PTHR38037:SF2">
    <property type="entry name" value="ATP-DEPENDENT ZINC PROTEASE DOMAIN-CONTAINING PROTEIN-RELATED"/>
    <property type="match status" value="1"/>
</dbReference>
<evidence type="ECO:0000259" key="2">
    <source>
        <dbReference type="Pfam" id="PF05618"/>
    </source>
</evidence>
<reference evidence="4" key="1">
    <citation type="journal article" date="2019" name="Int. J. Syst. Evol. Microbiol.">
        <title>The Global Catalogue of Microorganisms (GCM) 10K type strain sequencing project: providing services to taxonomists for standard genome sequencing and annotation.</title>
        <authorList>
            <consortium name="The Broad Institute Genomics Platform"/>
            <consortium name="The Broad Institute Genome Sequencing Center for Infectious Disease"/>
            <person name="Wu L."/>
            <person name="Ma J."/>
        </authorList>
    </citation>
    <scope>NUCLEOTIDE SEQUENCE [LARGE SCALE GENOMIC DNA]</scope>
    <source>
        <strain evidence="4">CGMCC 1.15928</strain>
    </source>
</reference>
<evidence type="ECO:0000256" key="1">
    <source>
        <dbReference type="SAM" id="SignalP"/>
    </source>
</evidence>
<organism evidence="3 4">
    <name type="scientific">Henriciella pelagia</name>
    <dbReference type="NCBI Taxonomy" id="1977912"/>
    <lineage>
        <taxon>Bacteria</taxon>
        <taxon>Pseudomonadati</taxon>
        <taxon>Pseudomonadota</taxon>
        <taxon>Alphaproteobacteria</taxon>
        <taxon>Hyphomonadales</taxon>
        <taxon>Hyphomonadaceae</taxon>
        <taxon>Henriciella</taxon>
    </lineage>
</organism>
<feature type="chain" id="PRO_5047049343" description="Retropepsin-like aspartic endopeptidase domain-containing protein" evidence="1">
    <location>
        <begin position="23"/>
        <end position="173"/>
    </location>
</feature>
<proteinExistence type="predicted"/>
<feature type="domain" description="Retropepsin-like aspartic endopeptidase" evidence="2">
    <location>
        <begin position="31"/>
        <end position="169"/>
    </location>
</feature>
<evidence type="ECO:0000313" key="4">
    <source>
        <dbReference type="Proteomes" id="UP000628854"/>
    </source>
</evidence>
<keyword evidence="1" id="KW-0732">Signal</keyword>